<evidence type="ECO:0000256" key="3">
    <source>
        <dbReference type="ARBA" id="ARBA00023001"/>
    </source>
</evidence>
<feature type="active site" description="Proton donor" evidence="7 10">
    <location>
        <position position="174"/>
    </location>
</feature>
<dbReference type="EC" id="3.2.1.-" evidence="11"/>
<sequence>MKGLQYATLVASAITGALAAPAPAPTAAPEGPIPARAAAAACATPVTLSGNPFTGRTIYANKEYSKEVIAAAASMTDSALAAKASKVADVGTFLWIDTRARISVVEENLKDVACNQIAAFVIYDLPGRDCAAKASNGELAAGDLATYKSEYIDPIVAIFKKYPNTAIALVIEPDSLPNLVTNKDLQTCKDSADGYKQGVAYALKQLNLPNIAMYIDAGHGGWLGWNDNLKPGANMLAQVYKDAGSPKQVRGISTNVAGWNAFDLSPGEFSKATDAQWNKCQNEKIFVDTFSPLLKSAGMPGQAIIDTGRNAVTGLRKEWGDWCNVNGAGFGVRPTTSTGDSLVDSFVWVKPGGESDGTSDTGATRYDSFCGKEDAFKPAPEAGTWNQAYFEMLLKNAKPAF</sequence>
<dbReference type="PANTHER" id="PTHR34876:SF2">
    <property type="entry name" value="GLUCANASE"/>
    <property type="match status" value="1"/>
</dbReference>
<keyword evidence="1 11" id="KW-0732">Signal</keyword>
<keyword evidence="6 11" id="KW-0624">Polysaccharide degradation</keyword>
<dbReference type="EMBL" id="ML994014">
    <property type="protein sequence ID" value="KAF2200615.1"/>
    <property type="molecule type" value="Genomic_DNA"/>
</dbReference>
<evidence type="ECO:0000256" key="5">
    <source>
        <dbReference type="ARBA" id="ARBA00023295"/>
    </source>
</evidence>
<evidence type="ECO:0000256" key="11">
    <source>
        <dbReference type="RuleBase" id="RU361186"/>
    </source>
</evidence>
<reference evidence="12" key="1">
    <citation type="journal article" date="2020" name="Stud. Mycol.">
        <title>101 Dothideomycetes genomes: a test case for predicting lifestyles and emergence of pathogens.</title>
        <authorList>
            <person name="Haridas S."/>
            <person name="Albert R."/>
            <person name="Binder M."/>
            <person name="Bloem J."/>
            <person name="Labutti K."/>
            <person name="Salamov A."/>
            <person name="Andreopoulos B."/>
            <person name="Baker S."/>
            <person name="Barry K."/>
            <person name="Bills G."/>
            <person name="Bluhm B."/>
            <person name="Cannon C."/>
            <person name="Castanera R."/>
            <person name="Culley D."/>
            <person name="Daum C."/>
            <person name="Ezra D."/>
            <person name="Gonzalez J."/>
            <person name="Henrissat B."/>
            <person name="Kuo A."/>
            <person name="Liang C."/>
            <person name="Lipzen A."/>
            <person name="Lutzoni F."/>
            <person name="Magnuson J."/>
            <person name="Mondo S."/>
            <person name="Nolan M."/>
            <person name="Ohm R."/>
            <person name="Pangilinan J."/>
            <person name="Park H.-J."/>
            <person name="Ramirez L."/>
            <person name="Alfaro M."/>
            <person name="Sun H."/>
            <person name="Tritt A."/>
            <person name="Yoshinaga Y."/>
            <person name="Zwiers L.-H."/>
            <person name="Turgeon B."/>
            <person name="Goodwin S."/>
            <person name="Spatafora J."/>
            <person name="Crous P."/>
            <person name="Grigoriev I."/>
        </authorList>
    </citation>
    <scope>NUCLEOTIDE SEQUENCE</scope>
    <source>
        <strain evidence="12">ATCC 74209</strain>
    </source>
</reference>
<dbReference type="OrthoDB" id="64893at2759"/>
<dbReference type="SUPFAM" id="SSF51989">
    <property type="entry name" value="Glycosyl hydrolases family 6, cellulases"/>
    <property type="match status" value="1"/>
</dbReference>
<evidence type="ECO:0000256" key="2">
    <source>
        <dbReference type="ARBA" id="ARBA00022801"/>
    </source>
</evidence>
<evidence type="ECO:0000256" key="1">
    <source>
        <dbReference type="ARBA" id="ARBA00022729"/>
    </source>
</evidence>
<feature type="active site" description="Proton acceptor" evidence="7">
    <location>
        <position position="356"/>
    </location>
</feature>
<dbReference type="PANTHER" id="PTHR34876">
    <property type="match status" value="1"/>
</dbReference>
<dbReference type="Pfam" id="PF01341">
    <property type="entry name" value="Glyco_hydro_6"/>
    <property type="match status" value="1"/>
</dbReference>
<dbReference type="PROSITE" id="PS00656">
    <property type="entry name" value="GLYCOSYL_HYDROL_F6_2"/>
    <property type="match status" value="1"/>
</dbReference>
<protein>
    <recommendedName>
        <fullName evidence="11">Glucanase</fullName>
        <ecNumber evidence="11">3.2.1.-</ecNumber>
    </recommendedName>
</protein>
<feature type="binding site" evidence="8">
    <location>
        <position position="354"/>
    </location>
    <ligand>
        <name>substrate</name>
    </ligand>
</feature>
<feature type="binding site" evidence="8">
    <location>
        <position position="322"/>
    </location>
    <ligand>
        <name>substrate</name>
    </ligand>
</feature>
<evidence type="ECO:0000256" key="9">
    <source>
        <dbReference type="PROSITE-ProRule" id="PRU10056"/>
    </source>
</evidence>
<keyword evidence="2 11" id="KW-0378">Hydrolase</keyword>
<proteinExistence type="inferred from homology"/>
<keyword evidence="3 11" id="KW-0136">Cellulose degradation</keyword>
<evidence type="ECO:0000256" key="10">
    <source>
        <dbReference type="PROSITE-ProRule" id="PRU10057"/>
    </source>
</evidence>
<dbReference type="InterPro" id="IPR036434">
    <property type="entry name" value="Beta_cellobiohydrolase_sf"/>
</dbReference>
<evidence type="ECO:0000256" key="8">
    <source>
        <dbReference type="PIRSR" id="PIRSR001100-2"/>
    </source>
</evidence>
<accession>A0A9P4MY75</accession>
<feature type="signal peptide" evidence="11">
    <location>
        <begin position="1"/>
        <end position="19"/>
    </location>
</feature>
<comment type="caution">
    <text evidence="12">The sequence shown here is derived from an EMBL/GenBank/DDBJ whole genome shotgun (WGS) entry which is preliminary data.</text>
</comment>
<evidence type="ECO:0000313" key="12">
    <source>
        <dbReference type="EMBL" id="KAF2200615.1"/>
    </source>
</evidence>
<keyword evidence="5 11" id="KW-0326">Glycosidase</keyword>
<feature type="binding site" evidence="8">
    <location>
        <position position="222"/>
    </location>
    <ligand>
        <name>substrate</name>
    </ligand>
</feature>
<dbReference type="PRINTS" id="PR00733">
    <property type="entry name" value="GLHYDRLASE6"/>
</dbReference>
<gene>
    <name evidence="12" type="ORF">GQ43DRAFT_373423</name>
</gene>
<dbReference type="GO" id="GO:0030245">
    <property type="term" value="P:cellulose catabolic process"/>
    <property type="evidence" value="ECO:0007669"/>
    <property type="project" value="UniProtKB-KW"/>
</dbReference>
<feature type="binding site" evidence="8">
    <location>
        <position position="97"/>
    </location>
    <ligand>
        <name>substrate</name>
    </ligand>
</feature>
<feature type="chain" id="PRO_5040527445" description="Glucanase" evidence="11">
    <location>
        <begin position="20"/>
        <end position="401"/>
    </location>
</feature>
<keyword evidence="4 11" id="KW-0119">Carbohydrate metabolism</keyword>
<feature type="binding site" evidence="8">
    <location>
        <position position="95"/>
    </location>
    <ligand>
        <name>substrate</name>
    </ligand>
</feature>
<evidence type="ECO:0000313" key="13">
    <source>
        <dbReference type="Proteomes" id="UP000799536"/>
    </source>
</evidence>
<evidence type="ECO:0000256" key="6">
    <source>
        <dbReference type="ARBA" id="ARBA00023326"/>
    </source>
</evidence>
<dbReference type="AlphaFoldDB" id="A0A9P4MY75"/>
<feature type="active site" evidence="9">
    <location>
        <position position="129"/>
    </location>
</feature>
<keyword evidence="13" id="KW-1185">Reference proteome</keyword>
<organism evidence="12 13">
    <name type="scientific">Delitschia confertaspora ATCC 74209</name>
    <dbReference type="NCBI Taxonomy" id="1513339"/>
    <lineage>
        <taxon>Eukaryota</taxon>
        <taxon>Fungi</taxon>
        <taxon>Dikarya</taxon>
        <taxon>Ascomycota</taxon>
        <taxon>Pezizomycotina</taxon>
        <taxon>Dothideomycetes</taxon>
        <taxon>Pleosporomycetidae</taxon>
        <taxon>Pleosporales</taxon>
        <taxon>Delitschiaceae</taxon>
        <taxon>Delitschia</taxon>
    </lineage>
</organism>
<feature type="binding site" evidence="8">
    <location>
        <position position="350"/>
    </location>
    <ligand>
        <name>substrate</name>
    </ligand>
</feature>
<dbReference type="PROSITE" id="PS00655">
    <property type="entry name" value="GLYCOSYL_HYDROL_F6_1"/>
    <property type="match status" value="1"/>
</dbReference>
<dbReference type="Gene3D" id="3.20.20.40">
    <property type="entry name" value="1, 4-beta cellobiohydrolase"/>
    <property type="match status" value="1"/>
</dbReference>
<feature type="binding site" evidence="8">
    <location>
        <position position="219"/>
    </location>
    <ligand>
        <name>substrate</name>
    </ligand>
</feature>
<dbReference type="Proteomes" id="UP000799536">
    <property type="component" value="Unassembled WGS sequence"/>
</dbReference>
<comment type="similarity">
    <text evidence="11">Belongs to the glycosyl hydrolase family 6.</text>
</comment>
<name>A0A9P4MY75_9PLEO</name>
<evidence type="ECO:0000256" key="4">
    <source>
        <dbReference type="ARBA" id="ARBA00023277"/>
    </source>
</evidence>
<evidence type="ECO:0000256" key="7">
    <source>
        <dbReference type="PIRSR" id="PIRSR001100-1"/>
    </source>
</evidence>
<dbReference type="FunFam" id="3.20.20.40:FF:000001">
    <property type="entry name" value="Glucanase"/>
    <property type="match status" value="1"/>
</dbReference>
<dbReference type="PIRSF" id="PIRSF001100">
    <property type="entry name" value="Beta_cellobiohydrolase"/>
    <property type="match status" value="1"/>
</dbReference>
<dbReference type="GO" id="GO:0004553">
    <property type="term" value="F:hydrolase activity, hydrolyzing O-glycosyl compounds"/>
    <property type="evidence" value="ECO:0007669"/>
    <property type="project" value="InterPro"/>
</dbReference>
<dbReference type="InterPro" id="IPR016288">
    <property type="entry name" value="Beta_cellobiohydrolase"/>
</dbReference>
<dbReference type="InterPro" id="IPR001524">
    <property type="entry name" value="Glyco_hydro_6_CS"/>
</dbReference>